<dbReference type="NCBIfam" id="TIGR02251">
    <property type="entry name" value="HIF-SF_euk"/>
    <property type="match status" value="1"/>
</dbReference>
<evidence type="ECO:0000313" key="2">
    <source>
        <dbReference type="EMBL" id="KAG5385131.1"/>
    </source>
</evidence>
<dbReference type="Proteomes" id="UP000823674">
    <property type="component" value="Chromosome A09"/>
</dbReference>
<name>A0ABQ7LIR2_BRACM</name>
<reference evidence="2 3" key="1">
    <citation type="submission" date="2021-03" db="EMBL/GenBank/DDBJ databases">
        <authorList>
            <person name="King G.J."/>
            <person name="Bancroft I."/>
            <person name="Baten A."/>
            <person name="Bloomfield J."/>
            <person name="Borpatragohain P."/>
            <person name="He Z."/>
            <person name="Irish N."/>
            <person name="Irwin J."/>
            <person name="Liu K."/>
            <person name="Mauleon R.P."/>
            <person name="Moore J."/>
            <person name="Morris R."/>
            <person name="Ostergaard L."/>
            <person name="Wang B."/>
            <person name="Wells R."/>
        </authorList>
    </citation>
    <scope>NUCLEOTIDE SEQUENCE [LARGE SCALE GENOMIC DNA]</scope>
    <source>
        <strain evidence="2">R-o-18</strain>
        <tissue evidence="2">Leaf</tissue>
    </source>
</reference>
<dbReference type="SUPFAM" id="SSF56784">
    <property type="entry name" value="HAD-like"/>
    <property type="match status" value="1"/>
</dbReference>
<organism evidence="2 3">
    <name type="scientific">Brassica rapa subsp. trilocularis</name>
    <dbReference type="NCBI Taxonomy" id="1813537"/>
    <lineage>
        <taxon>Eukaryota</taxon>
        <taxon>Viridiplantae</taxon>
        <taxon>Streptophyta</taxon>
        <taxon>Embryophyta</taxon>
        <taxon>Tracheophyta</taxon>
        <taxon>Spermatophyta</taxon>
        <taxon>Magnoliopsida</taxon>
        <taxon>eudicotyledons</taxon>
        <taxon>Gunneridae</taxon>
        <taxon>Pentapetalae</taxon>
        <taxon>rosids</taxon>
        <taxon>malvids</taxon>
        <taxon>Brassicales</taxon>
        <taxon>Brassicaceae</taxon>
        <taxon>Brassiceae</taxon>
        <taxon>Brassica</taxon>
    </lineage>
</organism>
<sequence length="520" mass="60496">MVCHGIIEKPNQRPHGCHKHGRRNLHLRRRTRLNREERVRLTKRIIENSFPLNPFVYGNNPFIELLQQDVDIKETINKEVKTEERWAVWSWIVTGPNGWEDLESLTRPVTCTLNGSPLPLGDSKHPSCLLLFYISHSYALHSKLGLSCTDRLRRTRLNREERVRLTKRIIENSFPLNPFVYGNNPFIELLQQDVDIKETINKEVKTEERWAVWSWIVTGPNGWEDFESLTRPVTCTLNGSPLPLGDSKHPSCLLLSYISHSYALHSKLGLSCTDRLVLQAALNMSIFTFHNRLLRCVSRLFRLSTKGSATPSRRATMKQGYKKIKKHEHHHQHLLRKRHDKKRTIFLDLDETLVHSSMEPPLRVNVDFMLRIKIEGFVTPMYVVKRPGVTEFLDRISKNYRVAVFTAGLPEYASQVLDKLDKNRVISQRLYRDSCTEVNGRYAKDLSLVARRDLGSVLLVDDNPFSYSLQPDNGVHIKPFVDDMEDQELMKLADFFDGCYQYEDLRDAASELLYKYNKMI</sequence>
<accession>A0ABQ7LIR2</accession>
<dbReference type="InterPro" id="IPR050365">
    <property type="entry name" value="TIM50"/>
</dbReference>
<dbReference type="CDD" id="cd07521">
    <property type="entry name" value="HAD_FCP1-like"/>
    <property type="match status" value="1"/>
</dbReference>
<dbReference type="InterPro" id="IPR011948">
    <property type="entry name" value="Dullard_phosphatase"/>
</dbReference>
<feature type="domain" description="FCP1 homology" evidence="1">
    <location>
        <begin position="338"/>
        <end position="499"/>
    </location>
</feature>
<comment type="caution">
    <text evidence="2">The sequence shown here is derived from an EMBL/GenBank/DDBJ whole genome shotgun (WGS) entry which is preliminary data.</text>
</comment>
<evidence type="ECO:0000313" key="3">
    <source>
        <dbReference type="Proteomes" id="UP000823674"/>
    </source>
</evidence>
<proteinExistence type="predicted"/>
<dbReference type="PROSITE" id="PS50969">
    <property type="entry name" value="FCP1"/>
    <property type="match status" value="1"/>
</dbReference>
<protein>
    <recommendedName>
        <fullName evidence="1">FCP1 homology domain-containing protein</fullName>
    </recommendedName>
</protein>
<dbReference type="InterPro" id="IPR004274">
    <property type="entry name" value="FCP1_dom"/>
</dbReference>
<dbReference type="Pfam" id="PF03031">
    <property type="entry name" value="NIF"/>
    <property type="match status" value="1"/>
</dbReference>
<dbReference type="Gene3D" id="3.40.50.1000">
    <property type="entry name" value="HAD superfamily/HAD-like"/>
    <property type="match status" value="1"/>
</dbReference>
<evidence type="ECO:0000259" key="1">
    <source>
        <dbReference type="PROSITE" id="PS50969"/>
    </source>
</evidence>
<dbReference type="InterPro" id="IPR036412">
    <property type="entry name" value="HAD-like_sf"/>
</dbReference>
<keyword evidence="3" id="KW-1185">Reference proteome</keyword>
<dbReference type="InterPro" id="IPR023214">
    <property type="entry name" value="HAD_sf"/>
</dbReference>
<dbReference type="PANTHER" id="PTHR12210">
    <property type="entry name" value="DULLARD PROTEIN PHOSPHATASE"/>
    <property type="match status" value="1"/>
</dbReference>
<dbReference type="EMBL" id="JADBGQ010000008">
    <property type="protein sequence ID" value="KAG5385131.1"/>
    <property type="molecule type" value="Genomic_DNA"/>
</dbReference>
<dbReference type="SMART" id="SM00577">
    <property type="entry name" value="CPDc"/>
    <property type="match status" value="1"/>
</dbReference>
<gene>
    <name evidence="2" type="primary">A09p047630.1_BraROA</name>
    <name evidence="2" type="ORF">IGI04_036601</name>
</gene>